<organism evidence="2 3">
    <name type="scientific">Microbacterium marinum</name>
    <dbReference type="NCBI Taxonomy" id="421115"/>
    <lineage>
        <taxon>Bacteria</taxon>
        <taxon>Bacillati</taxon>
        <taxon>Actinomycetota</taxon>
        <taxon>Actinomycetes</taxon>
        <taxon>Micrococcales</taxon>
        <taxon>Microbacteriaceae</taxon>
        <taxon>Microbacterium</taxon>
    </lineage>
</organism>
<feature type="transmembrane region" description="Helical" evidence="1">
    <location>
        <begin position="166"/>
        <end position="188"/>
    </location>
</feature>
<proteinExistence type="predicted"/>
<dbReference type="RefSeq" id="WP_184214726.1">
    <property type="nucleotide sequence ID" value="NZ_JACHMD010000001.1"/>
</dbReference>
<keyword evidence="1" id="KW-1133">Transmembrane helix</keyword>
<feature type="transmembrane region" description="Helical" evidence="1">
    <location>
        <begin position="129"/>
        <end position="146"/>
    </location>
</feature>
<feature type="transmembrane region" description="Helical" evidence="1">
    <location>
        <begin position="94"/>
        <end position="117"/>
    </location>
</feature>
<sequence length="211" mass="22088">MPDAAPRTFEVRHLQLARALFAAIAAVMITFSGDHSAAVGVSVFSGFAVATALGFFLAVWLVFPAGERWPSVVLGLLTLVAGIVGSFPGLRTTAAFFVLVAVWALVAGAAELIIGLVGRRRGWAISRESVFVGILTVVLGVALLVIDPDYRLEYYIEQAKRSFTLTGITIGVGVFGAYAAIVAVYLGIAAFSPRPEPAVTADRADNPGGHA</sequence>
<dbReference type="EMBL" id="JACHMD010000001">
    <property type="protein sequence ID" value="MBB4665776.1"/>
    <property type="molecule type" value="Genomic_DNA"/>
</dbReference>
<name>A0A7W7BPY2_9MICO</name>
<accession>A0A7W7BPY2</accession>
<evidence type="ECO:0000313" key="3">
    <source>
        <dbReference type="Proteomes" id="UP000573729"/>
    </source>
</evidence>
<reference evidence="2 3" key="1">
    <citation type="submission" date="2020-08" db="EMBL/GenBank/DDBJ databases">
        <title>Sequencing the genomes of 1000 actinobacteria strains.</title>
        <authorList>
            <person name="Klenk H.-P."/>
        </authorList>
    </citation>
    <scope>NUCLEOTIDE SEQUENCE [LARGE SCALE GENOMIC DNA]</scope>
    <source>
        <strain evidence="2 3">DSM 24947</strain>
    </source>
</reference>
<keyword evidence="3" id="KW-1185">Reference proteome</keyword>
<evidence type="ECO:0000313" key="2">
    <source>
        <dbReference type="EMBL" id="MBB4665776.1"/>
    </source>
</evidence>
<gene>
    <name evidence="2" type="ORF">BKA24_000485</name>
</gene>
<evidence type="ECO:0000256" key="1">
    <source>
        <dbReference type="SAM" id="Phobius"/>
    </source>
</evidence>
<dbReference type="AlphaFoldDB" id="A0A7W7BPY2"/>
<keyword evidence="1" id="KW-0812">Transmembrane</keyword>
<keyword evidence="1" id="KW-0472">Membrane</keyword>
<comment type="caution">
    <text evidence="2">The sequence shown here is derived from an EMBL/GenBank/DDBJ whole genome shotgun (WGS) entry which is preliminary data.</text>
</comment>
<feature type="transmembrane region" description="Helical" evidence="1">
    <location>
        <begin position="16"/>
        <end position="33"/>
    </location>
</feature>
<protein>
    <submittedName>
        <fullName evidence="2">MFS family permease</fullName>
    </submittedName>
</protein>
<dbReference type="Proteomes" id="UP000573729">
    <property type="component" value="Unassembled WGS sequence"/>
</dbReference>
<feature type="transmembrane region" description="Helical" evidence="1">
    <location>
        <begin position="39"/>
        <end position="62"/>
    </location>
</feature>
<feature type="transmembrane region" description="Helical" evidence="1">
    <location>
        <begin position="69"/>
        <end position="88"/>
    </location>
</feature>